<dbReference type="InterPro" id="IPR001229">
    <property type="entry name" value="Jacalin-like_lectin_dom"/>
</dbReference>
<feature type="domain" description="Jacalin-type lectin" evidence="3">
    <location>
        <begin position="9"/>
        <end position="157"/>
    </location>
</feature>
<sequence length="245" mass="25853">MTITIKSTTYGGDGGNSHNDFNDIITSFGGSSNIKSININEITINSGGVVDGLQFNYNVVTMDGVSNNYQGNKYGGNGGSAKYFPLAVGEQLLKISGTSGPYTSPSYSGTTILYLEFQSSDKTLSYGNHYPDEQAFSFPAGVIYGSGSPYMTGIGAYMVAEEIQPSLTTTVNSSASTAQPTITNSPASDNPTPVNSNSPLVVALSYTTAILGLYFLITVGIFLWRKFRVSPSRGSRSLGAETVNL</sequence>
<protein>
    <recommendedName>
        <fullName evidence="3">Jacalin-type lectin domain-containing protein</fullName>
    </recommendedName>
</protein>
<dbReference type="SUPFAM" id="SSF51101">
    <property type="entry name" value="Mannose-binding lectins"/>
    <property type="match status" value="1"/>
</dbReference>
<dbReference type="Pfam" id="PF01419">
    <property type="entry name" value="Jacalin"/>
    <property type="match status" value="1"/>
</dbReference>
<dbReference type="OrthoDB" id="2424567at2759"/>
<dbReference type="Gene3D" id="2.100.10.30">
    <property type="entry name" value="Jacalin-like lectin domain"/>
    <property type="match status" value="1"/>
</dbReference>
<evidence type="ECO:0000313" key="5">
    <source>
        <dbReference type="Proteomes" id="UP000265703"/>
    </source>
</evidence>
<feature type="region of interest" description="Disordered" evidence="1">
    <location>
        <begin position="170"/>
        <end position="193"/>
    </location>
</feature>
<evidence type="ECO:0000256" key="2">
    <source>
        <dbReference type="SAM" id="Phobius"/>
    </source>
</evidence>
<organism evidence="4 5">
    <name type="scientific">Glomus cerebriforme</name>
    <dbReference type="NCBI Taxonomy" id="658196"/>
    <lineage>
        <taxon>Eukaryota</taxon>
        <taxon>Fungi</taxon>
        <taxon>Fungi incertae sedis</taxon>
        <taxon>Mucoromycota</taxon>
        <taxon>Glomeromycotina</taxon>
        <taxon>Glomeromycetes</taxon>
        <taxon>Glomerales</taxon>
        <taxon>Glomeraceae</taxon>
        <taxon>Glomus</taxon>
    </lineage>
</organism>
<proteinExistence type="predicted"/>
<feature type="transmembrane region" description="Helical" evidence="2">
    <location>
        <begin position="200"/>
        <end position="224"/>
    </location>
</feature>
<dbReference type="EMBL" id="QKYT01000748">
    <property type="protein sequence ID" value="RIA81757.1"/>
    <property type="molecule type" value="Genomic_DNA"/>
</dbReference>
<dbReference type="Proteomes" id="UP000265703">
    <property type="component" value="Unassembled WGS sequence"/>
</dbReference>
<keyword evidence="2" id="KW-1133">Transmembrane helix</keyword>
<dbReference type="InterPro" id="IPR036404">
    <property type="entry name" value="Jacalin-like_lectin_dom_sf"/>
</dbReference>
<keyword evidence="2" id="KW-0812">Transmembrane</keyword>
<dbReference type="AlphaFoldDB" id="A0A397SCL1"/>
<gene>
    <name evidence="4" type="ORF">C1645_836459</name>
</gene>
<evidence type="ECO:0000313" key="4">
    <source>
        <dbReference type="EMBL" id="RIA81757.1"/>
    </source>
</evidence>
<evidence type="ECO:0000256" key="1">
    <source>
        <dbReference type="SAM" id="MobiDB-lite"/>
    </source>
</evidence>
<name>A0A397SCL1_9GLOM</name>
<keyword evidence="5" id="KW-1185">Reference proteome</keyword>
<reference evidence="4 5" key="1">
    <citation type="submission" date="2018-06" db="EMBL/GenBank/DDBJ databases">
        <title>Comparative genomics reveals the genomic features of Rhizophagus irregularis, R. cerebriforme, R. diaphanum and Gigaspora rosea, and their symbiotic lifestyle signature.</title>
        <authorList>
            <person name="Morin E."/>
            <person name="San Clemente H."/>
            <person name="Chen E.C.H."/>
            <person name="De La Providencia I."/>
            <person name="Hainaut M."/>
            <person name="Kuo A."/>
            <person name="Kohler A."/>
            <person name="Murat C."/>
            <person name="Tang N."/>
            <person name="Roy S."/>
            <person name="Loubradou J."/>
            <person name="Henrissat B."/>
            <person name="Grigoriev I.V."/>
            <person name="Corradi N."/>
            <person name="Roux C."/>
            <person name="Martin F.M."/>
        </authorList>
    </citation>
    <scope>NUCLEOTIDE SEQUENCE [LARGE SCALE GENOMIC DNA]</scope>
    <source>
        <strain evidence="4 5">DAOM 227022</strain>
    </source>
</reference>
<accession>A0A397SCL1</accession>
<comment type="caution">
    <text evidence="4">The sequence shown here is derived from an EMBL/GenBank/DDBJ whole genome shotgun (WGS) entry which is preliminary data.</text>
</comment>
<keyword evidence="2" id="KW-0472">Membrane</keyword>
<evidence type="ECO:0000259" key="3">
    <source>
        <dbReference type="Pfam" id="PF01419"/>
    </source>
</evidence>